<protein>
    <submittedName>
        <fullName evidence="1">Uncharacterized protein</fullName>
    </submittedName>
</protein>
<evidence type="ECO:0000313" key="1">
    <source>
        <dbReference type="EMBL" id="KAF7810262.1"/>
    </source>
</evidence>
<proteinExistence type="predicted"/>
<gene>
    <name evidence="1" type="ORF">G2W53_037005</name>
</gene>
<name>A0A834W5N5_9FABA</name>
<dbReference type="AlphaFoldDB" id="A0A834W5N5"/>
<organism evidence="1 2">
    <name type="scientific">Senna tora</name>
    <dbReference type="NCBI Taxonomy" id="362788"/>
    <lineage>
        <taxon>Eukaryota</taxon>
        <taxon>Viridiplantae</taxon>
        <taxon>Streptophyta</taxon>
        <taxon>Embryophyta</taxon>
        <taxon>Tracheophyta</taxon>
        <taxon>Spermatophyta</taxon>
        <taxon>Magnoliopsida</taxon>
        <taxon>eudicotyledons</taxon>
        <taxon>Gunneridae</taxon>
        <taxon>Pentapetalae</taxon>
        <taxon>rosids</taxon>
        <taxon>fabids</taxon>
        <taxon>Fabales</taxon>
        <taxon>Fabaceae</taxon>
        <taxon>Caesalpinioideae</taxon>
        <taxon>Cassia clade</taxon>
        <taxon>Senna</taxon>
    </lineage>
</organism>
<evidence type="ECO:0000313" key="2">
    <source>
        <dbReference type="Proteomes" id="UP000634136"/>
    </source>
</evidence>
<dbReference type="EMBL" id="JAAIUW010000011">
    <property type="protein sequence ID" value="KAF7810262.1"/>
    <property type="molecule type" value="Genomic_DNA"/>
</dbReference>
<accession>A0A834W5N5</accession>
<comment type="caution">
    <text evidence="1">The sequence shown here is derived from an EMBL/GenBank/DDBJ whole genome shotgun (WGS) entry which is preliminary data.</text>
</comment>
<sequence>MENKAKAKAIARVHGNWENSYKLLPRWLAVVSHFVPGTIVRWAGVRDKFNPSDGSLHYYRTVLDSMCRNEDARNSRDNDEGVLPMPFTF</sequence>
<dbReference type="OrthoDB" id="678681at2759"/>
<reference evidence="1" key="1">
    <citation type="submission" date="2020-09" db="EMBL/GenBank/DDBJ databases">
        <title>Genome-Enabled Discovery of Anthraquinone Biosynthesis in Senna tora.</title>
        <authorList>
            <person name="Kang S.-H."/>
            <person name="Pandey R.P."/>
            <person name="Lee C.-M."/>
            <person name="Sim J.-S."/>
            <person name="Jeong J.-T."/>
            <person name="Choi B.-S."/>
            <person name="Jung M."/>
            <person name="Ginzburg D."/>
            <person name="Zhao K."/>
            <person name="Won S.Y."/>
            <person name="Oh T.-J."/>
            <person name="Yu Y."/>
            <person name="Kim N.-H."/>
            <person name="Lee O.R."/>
            <person name="Lee T.-H."/>
            <person name="Bashyal P."/>
            <person name="Kim T.-S."/>
            <person name="Lee W.-H."/>
            <person name="Kawkins C."/>
            <person name="Kim C.-K."/>
            <person name="Kim J.S."/>
            <person name="Ahn B.O."/>
            <person name="Rhee S.Y."/>
            <person name="Sohng J.K."/>
        </authorList>
    </citation>
    <scope>NUCLEOTIDE SEQUENCE</scope>
    <source>
        <tissue evidence="1">Leaf</tissue>
    </source>
</reference>
<keyword evidence="2" id="KW-1185">Reference proteome</keyword>
<dbReference type="Proteomes" id="UP000634136">
    <property type="component" value="Unassembled WGS sequence"/>
</dbReference>